<keyword evidence="2" id="KW-1185">Reference proteome</keyword>
<dbReference type="InterPro" id="IPR043502">
    <property type="entry name" value="DNA/RNA_pol_sf"/>
</dbReference>
<proteinExistence type="predicted"/>
<dbReference type="AlphaFoldDB" id="A0AAP0D3P9"/>
<organism evidence="1 2">
    <name type="scientific">Deinandra increscens subsp. villosa</name>
    <dbReference type="NCBI Taxonomy" id="3103831"/>
    <lineage>
        <taxon>Eukaryota</taxon>
        <taxon>Viridiplantae</taxon>
        <taxon>Streptophyta</taxon>
        <taxon>Embryophyta</taxon>
        <taxon>Tracheophyta</taxon>
        <taxon>Spermatophyta</taxon>
        <taxon>Magnoliopsida</taxon>
        <taxon>eudicotyledons</taxon>
        <taxon>Gunneridae</taxon>
        <taxon>Pentapetalae</taxon>
        <taxon>asterids</taxon>
        <taxon>campanulids</taxon>
        <taxon>Asterales</taxon>
        <taxon>Asteraceae</taxon>
        <taxon>Asteroideae</taxon>
        <taxon>Heliantheae alliance</taxon>
        <taxon>Madieae</taxon>
        <taxon>Madiinae</taxon>
        <taxon>Deinandra</taxon>
    </lineage>
</organism>
<dbReference type="Proteomes" id="UP001408789">
    <property type="component" value="Unassembled WGS sequence"/>
</dbReference>
<evidence type="ECO:0000313" key="2">
    <source>
        <dbReference type="Proteomes" id="UP001408789"/>
    </source>
</evidence>
<dbReference type="PANTHER" id="PTHR11439">
    <property type="entry name" value="GAG-POL-RELATED RETROTRANSPOSON"/>
    <property type="match status" value="1"/>
</dbReference>
<dbReference type="CDD" id="cd09272">
    <property type="entry name" value="RNase_HI_RT_Ty1"/>
    <property type="match status" value="1"/>
</dbReference>
<dbReference type="EMBL" id="JBCNJP010000017">
    <property type="protein sequence ID" value="KAK9064178.1"/>
    <property type="molecule type" value="Genomic_DNA"/>
</dbReference>
<reference evidence="1 2" key="1">
    <citation type="submission" date="2024-04" db="EMBL/GenBank/DDBJ databases">
        <title>The reference genome of an endangered Asteraceae, Deinandra increscens subsp. villosa, native to the Central Coast of California.</title>
        <authorList>
            <person name="Guilliams M."/>
            <person name="Hasenstab-Lehman K."/>
            <person name="Meyer R."/>
            <person name="Mcevoy S."/>
        </authorList>
    </citation>
    <scope>NUCLEOTIDE SEQUENCE [LARGE SCALE GENOMIC DNA]</scope>
    <source>
        <tissue evidence="1">Leaf</tissue>
    </source>
</reference>
<sequence length="245" mass="28260">MEVNLQLQQDKGKELEDATMYRQLIGSLIYLTLTRPDITFAVSVLSRFMQKPLKPHLDAIRRVLRYVKSTPTYGIKFKRETSLELIGYCDADYARDISTRRSTTGYVFILGSGAVSWCSKRQPTVSLSTTEAEYRAAAMAAQECVWLTQLLKELNQEVKAKVTMFGDNLSSILLAENPTFHARTKHIEVHYHFIREKVLRGEIDFKYINTLEQMADMFTKSLSKEKIIKFCEDMGMVEANIEREY</sequence>
<gene>
    <name evidence="1" type="ORF">SSX86_015558</name>
</gene>
<evidence type="ECO:0000313" key="1">
    <source>
        <dbReference type="EMBL" id="KAK9064178.1"/>
    </source>
</evidence>
<dbReference type="PANTHER" id="PTHR11439:SF483">
    <property type="entry name" value="PEPTIDE SYNTHASE GLIP-LIKE, PUTATIVE (AFU_ORTHOLOGUE AFUA_3G12920)-RELATED"/>
    <property type="match status" value="1"/>
</dbReference>
<name>A0AAP0D3P9_9ASTR</name>
<dbReference type="SUPFAM" id="SSF56672">
    <property type="entry name" value="DNA/RNA polymerases"/>
    <property type="match status" value="1"/>
</dbReference>
<comment type="caution">
    <text evidence="1">The sequence shown here is derived from an EMBL/GenBank/DDBJ whole genome shotgun (WGS) entry which is preliminary data.</text>
</comment>
<accession>A0AAP0D3P9</accession>
<protein>
    <submittedName>
        <fullName evidence="1">Uncharacterized protein</fullName>
    </submittedName>
</protein>